<dbReference type="InterPro" id="IPR001789">
    <property type="entry name" value="Sig_transdc_resp-reg_receiver"/>
</dbReference>
<dbReference type="Pfam" id="PF00072">
    <property type="entry name" value="Response_reg"/>
    <property type="match status" value="1"/>
</dbReference>
<dbReference type="InterPro" id="IPR009057">
    <property type="entry name" value="Homeodomain-like_sf"/>
</dbReference>
<feature type="domain" description="HTH araC/xylS-type" evidence="5">
    <location>
        <begin position="449"/>
        <end position="546"/>
    </location>
</feature>
<evidence type="ECO:0000259" key="5">
    <source>
        <dbReference type="PROSITE" id="PS01124"/>
    </source>
</evidence>
<dbReference type="SMART" id="SM00342">
    <property type="entry name" value="HTH_ARAC"/>
    <property type="match status" value="1"/>
</dbReference>
<name>A0ABS5CJ16_9BACL</name>
<keyword evidence="1" id="KW-0805">Transcription regulation</keyword>
<dbReference type="Gene3D" id="1.10.10.60">
    <property type="entry name" value="Homeodomain-like"/>
    <property type="match status" value="2"/>
</dbReference>
<evidence type="ECO:0000256" key="1">
    <source>
        <dbReference type="ARBA" id="ARBA00023015"/>
    </source>
</evidence>
<dbReference type="PANTHER" id="PTHR43280:SF28">
    <property type="entry name" value="HTH-TYPE TRANSCRIPTIONAL ACTIVATOR RHAS"/>
    <property type="match status" value="1"/>
</dbReference>
<evidence type="ECO:0000259" key="6">
    <source>
        <dbReference type="PROSITE" id="PS50110"/>
    </source>
</evidence>
<sequence length="550" mass="62147">MINLMIVDDEPLVRLVLRHMITSQHSDIHIVGEASDGQEAIHFITQHQDIDIVCVDIQMPKMNGLQFLQQLGRLELAKPVYPIVLSAFNDYDYVREAFINGAKDYMLKANMDEAYLAPILSKAVNEVMKHRDATPVQAAVAEADMPALPDKNLEPLLISLLNHEPLEASARNEASAELKAVLGEVNLVAASVKLSRISLNESSAGFIKQTIRTVIDSQAIRAVILDRLPKEYTLLMAFPHQRSETAARENIHGVLTTISVRLKQFINASVAIGVSGWGRNSCEWLDLAEQSSNAAELSYYRGFDKIFFPEAVPVSKHSPEKPAGSQSFLDQLRRTRTEVVKSLKESDTVQWKMQYTQFRMLLMQADSIKPEVIKSEFTEMVWEIGAILYPSGLRWQQLQEGFSNPLDFIEQFNTMRDSLQWMEDMLGKIHGLIHEHECKQLEKYSLPVAKAKTFLDKHYCEDITLPSISQMVGVSGSYLSKQFSKEVGSSFIQYLTRLRIEEAKRLMGIGMKVSEVSDRVGYMNPEHFSRIFKKITGHSPKTHRSASSVM</sequence>
<feature type="modified residue" description="4-aspartylphosphate" evidence="4">
    <location>
        <position position="56"/>
    </location>
</feature>
<dbReference type="InterPro" id="IPR018060">
    <property type="entry name" value="HTH_AraC"/>
</dbReference>
<dbReference type="InterPro" id="IPR011006">
    <property type="entry name" value="CheY-like_superfamily"/>
</dbReference>
<keyword evidence="3" id="KW-0804">Transcription</keyword>
<evidence type="ECO:0000256" key="3">
    <source>
        <dbReference type="ARBA" id="ARBA00023163"/>
    </source>
</evidence>
<dbReference type="SUPFAM" id="SSF46689">
    <property type="entry name" value="Homeodomain-like"/>
    <property type="match status" value="2"/>
</dbReference>
<keyword evidence="4" id="KW-0597">Phosphoprotein</keyword>
<dbReference type="Proteomes" id="UP000673394">
    <property type="component" value="Unassembled WGS sequence"/>
</dbReference>
<dbReference type="SUPFAM" id="SSF52172">
    <property type="entry name" value="CheY-like"/>
    <property type="match status" value="1"/>
</dbReference>
<protein>
    <submittedName>
        <fullName evidence="7">Response regulator</fullName>
    </submittedName>
</protein>
<dbReference type="SMART" id="SM00448">
    <property type="entry name" value="REC"/>
    <property type="match status" value="1"/>
</dbReference>
<keyword evidence="2" id="KW-0238">DNA-binding</keyword>
<feature type="domain" description="Response regulatory" evidence="6">
    <location>
        <begin position="3"/>
        <end position="123"/>
    </location>
</feature>
<dbReference type="Pfam" id="PF12833">
    <property type="entry name" value="HTH_18"/>
    <property type="match status" value="1"/>
</dbReference>
<dbReference type="CDD" id="cd17536">
    <property type="entry name" value="REC_YesN-like"/>
    <property type="match status" value="1"/>
</dbReference>
<gene>
    <name evidence="7" type="ORF">I8J30_24145</name>
</gene>
<reference evidence="7 8" key="1">
    <citation type="submission" date="2021-04" db="EMBL/GenBank/DDBJ databases">
        <title>Paenibacillus sp. DLE-14 whole genome sequence.</title>
        <authorList>
            <person name="Ham Y.J."/>
        </authorList>
    </citation>
    <scope>NUCLEOTIDE SEQUENCE [LARGE SCALE GENOMIC DNA]</scope>
    <source>
        <strain evidence="7 8">DLE-14</strain>
    </source>
</reference>
<dbReference type="PROSITE" id="PS00041">
    <property type="entry name" value="HTH_ARAC_FAMILY_1"/>
    <property type="match status" value="1"/>
</dbReference>
<dbReference type="EMBL" id="JAGKSP010000013">
    <property type="protein sequence ID" value="MBP3965815.1"/>
    <property type="molecule type" value="Genomic_DNA"/>
</dbReference>
<dbReference type="RefSeq" id="WP_210662504.1">
    <property type="nucleotide sequence ID" value="NZ_JAGKSP010000013.1"/>
</dbReference>
<dbReference type="Gene3D" id="3.40.50.2300">
    <property type="match status" value="1"/>
</dbReference>
<evidence type="ECO:0000256" key="2">
    <source>
        <dbReference type="ARBA" id="ARBA00023125"/>
    </source>
</evidence>
<proteinExistence type="predicted"/>
<evidence type="ECO:0000313" key="8">
    <source>
        <dbReference type="Proteomes" id="UP000673394"/>
    </source>
</evidence>
<dbReference type="InterPro" id="IPR018062">
    <property type="entry name" value="HTH_AraC-typ_CS"/>
</dbReference>
<dbReference type="PANTHER" id="PTHR43280">
    <property type="entry name" value="ARAC-FAMILY TRANSCRIPTIONAL REGULATOR"/>
    <property type="match status" value="1"/>
</dbReference>
<organism evidence="7 8">
    <name type="scientific">Paenibacillus lignilyticus</name>
    <dbReference type="NCBI Taxonomy" id="1172615"/>
    <lineage>
        <taxon>Bacteria</taxon>
        <taxon>Bacillati</taxon>
        <taxon>Bacillota</taxon>
        <taxon>Bacilli</taxon>
        <taxon>Bacillales</taxon>
        <taxon>Paenibacillaceae</taxon>
        <taxon>Paenibacillus</taxon>
    </lineage>
</organism>
<dbReference type="PROSITE" id="PS50110">
    <property type="entry name" value="RESPONSE_REGULATORY"/>
    <property type="match status" value="1"/>
</dbReference>
<evidence type="ECO:0000256" key="4">
    <source>
        <dbReference type="PROSITE-ProRule" id="PRU00169"/>
    </source>
</evidence>
<dbReference type="PROSITE" id="PS01124">
    <property type="entry name" value="HTH_ARAC_FAMILY_2"/>
    <property type="match status" value="1"/>
</dbReference>
<keyword evidence="8" id="KW-1185">Reference proteome</keyword>
<comment type="caution">
    <text evidence="7">The sequence shown here is derived from an EMBL/GenBank/DDBJ whole genome shotgun (WGS) entry which is preliminary data.</text>
</comment>
<evidence type="ECO:0000313" key="7">
    <source>
        <dbReference type="EMBL" id="MBP3965815.1"/>
    </source>
</evidence>
<accession>A0ABS5CJ16</accession>